<sequence>MSTLKTVAACFCLAILFALGSCKKQETLSLLRVKVLSTTNEPMVGVALELLPPSEYGVMIWGEGVIQQVTGEDGIVEFTFDPKKDYQLFLMGSCAYGTLSGNEGATFFETGTFRSEEEIDNSPGQTPPAQIGGVKYADINGDAIVDDHDLIIPLSSVKTAELTIRIEPYNLNCI</sequence>
<gene>
    <name evidence="2" type="ORF">SAMN05421740_11473</name>
</gene>
<dbReference type="RefSeq" id="WP_143053992.1">
    <property type="nucleotide sequence ID" value="NZ_FNZR01000014.1"/>
</dbReference>
<protein>
    <submittedName>
        <fullName evidence="2">Uncharacterized protein</fullName>
    </submittedName>
</protein>
<dbReference type="STRING" id="332977.SAMN05421740_11473"/>
<dbReference type="Proteomes" id="UP000198916">
    <property type="component" value="Unassembled WGS sequence"/>
</dbReference>
<accession>A0A1H7UBK3</accession>
<dbReference type="AlphaFoldDB" id="A0A1H7UBK3"/>
<reference evidence="3" key="1">
    <citation type="submission" date="2016-10" db="EMBL/GenBank/DDBJ databases">
        <authorList>
            <person name="Varghese N."/>
            <person name="Submissions S."/>
        </authorList>
    </citation>
    <scope>NUCLEOTIDE SEQUENCE [LARGE SCALE GENOMIC DNA]</scope>
    <source>
        <strain evidence="3">Jip14</strain>
    </source>
</reference>
<name>A0A1H7UBK3_9SPHI</name>
<proteinExistence type="predicted"/>
<evidence type="ECO:0000256" key="1">
    <source>
        <dbReference type="SAM" id="SignalP"/>
    </source>
</evidence>
<keyword evidence="1" id="KW-0732">Signal</keyword>
<feature type="chain" id="PRO_5011720472" evidence="1">
    <location>
        <begin position="21"/>
        <end position="174"/>
    </location>
</feature>
<keyword evidence="3" id="KW-1185">Reference proteome</keyword>
<dbReference type="EMBL" id="FNZR01000014">
    <property type="protein sequence ID" value="SEL94189.1"/>
    <property type="molecule type" value="Genomic_DNA"/>
</dbReference>
<evidence type="ECO:0000313" key="3">
    <source>
        <dbReference type="Proteomes" id="UP000198916"/>
    </source>
</evidence>
<dbReference type="OrthoDB" id="796928at2"/>
<evidence type="ECO:0000313" key="2">
    <source>
        <dbReference type="EMBL" id="SEL94189.1"/>
    </source>
</evidence>
<feature type="signal peptide" evidence="1">
    <location>
        <begin position="1"/>
        <end position="20"/>
    </location>
</feature>
<organism evidence="2 3">
    <name type="scientific">Parapedobacter koreensis</name>
    <dbReference type="NCBI Taxonomy" id="332977"/>
    <lineage>
        <taxon>Bacteria</taxon>
        <taxon>Pseudomonadati</taxon>
        <taxon>Bacteroidota</taxon>
        <taxon>Sphingobacteriia</taxon>
        <taxon>Sphingobacteriales</taxon>
        <taxon>Sphingobacteriaceae</taxon>
        <taxon>Parapedobacter</taxon>
    </lineage>
</organism>
<dbReference type="PROSITE" id="PS51257">
    <property type="entry name" value="PROKAR_LIPOPROTEIN"/>
    <property type="match status" value="1"/>
</dbReference>